<dbReference type="AlphaFoldDB" id="A0A834IDJ0"/>
<proteinExistence type="predicted"/>
<evidence type="ECO:0000313" key="1">
    <source>
        <dbReference type="EMBL" id="KAF7276648.1"/>
    </source>
</evidence>
<reference evidence="1" key="1">
    <citation type="submission" date="2020-08" db="EMBL/GenBank/DDBJ databases">
        <title>Genome sequencing and assembly of the red palm weevil Rhynchophorus ferrugineus.</title>
        <authorList>
            <person name="Dias G.B."/>
            <person name="Bergman C.M."/>
            <person name="Manee M."/>
        </authorList>
    </citation>
    <scope>NUCLEOTIDE SEQUENCE</scope>
    <source>
        <strain evidence="1">AA-2017</strain>
        <tissue evidence="1">Whole larva</tissue>
    </source>
</reference>
<comment type="caution">
    <text evidence="1">The sequence shown here is derived from an EMBL/GenBank/DDBJ whole genome shotgun (WGS) entry which is preliminary data.</text>
</comment>
<accession>A0A834IDJ0</accession>
<organism evidence="1 2">
    <name type="scientific">Rhynchophorus ferrugineus</name>
    <name type="common">Red palm weevil</name>
    <name type="synonym">Curculio ferrugineus</name>
    <dbReference type="NCBI Taxonomy" id="354439"/>
    <lineage>
        <taxon>Eukaryota</taxon>
        <taxon>Metazoa</taxon>
        <taxon>Ecdysozoa</taxon>
        <taxon>Arthropoda</taxon>
        <taxon>Hexapoda</taxon>
        <taxon>Insecta</taxon>
        <taxon>Pterygota</taxon>
        <taxon>Neoptera</taxon>
        <taxon>Endopterygota</taxon>
        <taxon>Coleoptera</taxon>
        <taxon>Polyphaga</taxon>
        <taxon>Cucujiformia</taxon>
        <taxon>Curculionidae</taxon>
        <taxon>Dryophthorinae</taxon>
        <taxon>Rhynchophorus</taxon>
    </lineage>
</organism>
<protein>
    <submittedName>
        <fullName evidence="1">Uncharacterized protein</fullName>
    </submittedName>
</protein>
<evidence type="ECO:0000313" key="2">
    <source>
        <dbReference type="Proteomes" id="UP000625711"/>
    </source>
</evidence>
<dbReference type="EMBL" id="JAACXV010005999">
    <property type="protein sequence ID" value="KAF7276648.1"/>
    <property type="molecule type" value="Genomic_DNA"/>
</dbReference>
<sequence length="196" mass="22175">MVAQFTTKTSHVELGLPKSLATSIELKQQINAHSTGRLSTDIAVDHTIHPMLKGKYPAQLAFKTVVPVKVRIQYNTFVLVDDVLSLDSTTDLVYQKKYLPKLPIKLDLPLKLKVPFKLDQEFDLMVAIDFNDHVIFDFNELLNVHVKHHFRPVLDIDDDISLNTVSAVEAQLINRKQDTNAQLKATVDIPLRNISP</sequence>
<keyword evidence="2" id="KW-1185">Reference proteome</keyword>
<name>A0A834IDJ0_RHYFE</name>
<dbReference type="Proteomes" id="UP000625711">
    <property type="component" value="Unassembled WGS sequence"/>
</dbReference>
<gene>
    <name evidence="1" type="ORF">GWI33_009992</name>
</gene>